<evidence type="ECO:0000256" key="1">
    <source>
        <dbReference type="ARBA" id="ARBA00006865"/>
    </source>
</evidence>
<organism evidence="4 5">
    <name type="scientific">Gelatiniphilus marinus</name>
    <dbReference type="NCBI Taxonomy" id="1759464"/>
    <lineage>
        <taxon>Bacteria</taxon>
        <taxon>Pseudomonadati</taxon>
        <taxon>Bacteroidota</taxon>
        <taxon>Flavobacteriia</taxon>
        <taxon>Flavobacteriales</taxon>
        <taxon>Flavobacteriaceae</taxon>
        <taxon>Gelatiniphilus</taxon>
    </lineage>
</organism>
<feature type="domain" description="GH16" evidence="3">
    <location>
        <begin position="326"/>
        <end position="547"/>
    </location>
</feature>
<reference evidence="5" key="1">
    <citation type="journal article" date="2019" name="Int. J. Syst. Evol. Microbiol.">
        <title>The Global Catalogue of Microorganisms (GCM) 10K type strain sequencing project: providing services to taxonomists for standard genome sequencing and annotation.</title>
        <authorList>
            <consortium name="The Broad Institute Genomics Platform"/>
            <consortium name="The Broad Institute Genome Sequencing Center for Infectious Disease"/>
            <person name="Wu L."/>
            <person name="Ma J."/>
        </authorList>
    </citation>
    <scope>NUCLEOTIDE SEQUENCE [LARGE SCALE GENOMIC DNA]</scope>
    <source>
        <strain evidence="5">KCTC 42903</strain>
    </source>
</reference>
<dbReference type="InterPro" id="IPR013320">
    <property type="entry name" value="ConA-like_dom_sf"/>
</dbReference>
<comment type="caution">
    <text evidence="4">The sequence shown here is derived from an EMBL/GenBank/DDBJ whole genome shotgun (WGS) entry which is preliminary data.</text>
</comment>
<gene>
    <name evidence="4" type="ORF">ACFSQS_04635</name>
</gene>
<feature type="signal peptide" evidence="2">
    <location>
        <begin position="1"/>
        <end position="23"/>
    </location>
</feature>
<sequence>MKKLKYSFRVFIMLALVFTACQEDDVAVGAITAPSNIQVDVDIVGADAANPNGDGSGTVNFTATADNAISYQFVYNNNTTSAPGGKQSYDFSVLGLNTYSVTVLAFGTGGASSSKTVEVEVLSLYDPPADLTEMLHANSSREWRIKAEAKPHFGLGPVGGFIPGEWYSAEPFEKDAVGMYDDRYIFNADGTFTHITNSTNDDPTTDTSGTVFGRDPLINELGGTGGGTADGADILNYPFSDYTAQWSLGAPGGVETLSLTGTAFMGYYTGGNHKYEIFSRSANEMVLKTTDGNGEFDWWFTLTTEGEATSEFETAYTNLVWEDGFDTDGGAPNPANWTYDIGTGTNGWGNNEVQTYTNNAENVLVEGGLLKITAKADGSGGYTSARIKSEGLQEFTYGRIDVRAKLPSAQGTWPAIWMLGSNFSTVGWPQSGEIDIMEQTGDDKANSLGTLHWFDSGTNANASFGNTTAVSNAASEFHVYSLDWSADKMYILIDNVPFFEFDNNAALPFNQDFFFILNIAMGGTLGGTIDPGFTQDTMEIDYVRVYQ</sequence>
<evidence type="ECO:0000313" key="4">
    <source>
        <dbReference type="EMBL" id="MFD2534384.1"/>
    </source>
</evidence>
<evidence type="ECO:0000256" key="2">
    <source>
        <dbReference type="SAM" id="SignalP"/>
    </source>
</evidence>
<keyword evidence="5" id="KW-1185">Reference proteome</keyword>
<proteinExistence type="inferred from homology"/>
<dbReference type="Gene3D" id="2.60.120.200">
    <property type="match status" value="1"/>
</dbReference>
<keyword evidence="2" id="KW-0732">Signal</keyword>
<dbReference type="Pfam" id="PF00722">
    <property type="entry name" value="Glyco_hydro_16"/>
    <property type="match status" value="1"/>
</dbReference>
<evidence type="ECO:0000313" key="5">
    <source>
        <dbReference type="Proteomes" id="UP001597441"/>
    </source>
</evidence>
<protein>
    <submittedName>
        <fullName evidence="4">Family 16 glycosylhydrolase</fullName>
    </submittedName>
</protein>
<name>A0ABW5JQ30_9FLAO</name>
<dbReference type="CDD" id="cd00146">
    <property type="entry name" value="PKD"/>
    <property type="match status" value="1"/>
</dbReference>
<accession>A0ABW5JQ30</accession>
<evidence type="ECO:0000259" key="3">
    <source>
        <dbReference type="PROSITE" id="PS51762"/>
    </source>
</evidence>
<dbReference type="InterPro" id="IPR000757">
    <property type="entry name" value="Beta-glucanase-like"/>
</dbReference>
<dbReference type="CDD" id="cd08023">
    <property type="entry name" value="GH16_laminarinase_like"/>
    <property type="match status" value="1"/>
</dbReference>
<dbReference type="PROSITE" id="PS51257">
    <property type="entry name" value="PROKAR_LIPOPROTEIN"/>
    <property type="match status" value="1"/>
</dbReference>
<dbReference type="PANTHER" id="PTHR10963:SF55">
    <property type="entry name" value="GLYCOSIDE HYDROLASE FAMILY 16 PROTEIN"/>
    <property type="match status" value="1"/>
</dbReference>
<dbReference type="RefSeq" id="WP_388014817.1">
    <property type="nucleotide sequence ID" value="NZ_JBHUDT010000001.1"/>
</dbReference>
<comment type="similarity">
    <text evidence="1">Belongs to the glycosyl hydrolase 16 family.</text>
</comment>
<dbReference type="InterPro" id="IPR050546">
    <property type="entry name" value="Glycosyl_Hydrlase_16"/>
</dbReference>
<feature type="chain" id="PRO_5046597918" evidence="2">
    <location>
        <begin position="24"/>
        <end position="547"/>
    </location>
</feature>
<dbReference type="EMBL" id="JBHULK010000001">
    <property type="protein sequence ID" value="MFD2534384.1"/>
    <property type="molecule type" value="Genomic_DNA"/>
</dbReference>
<dbReference type="PANTHER" id="PTHR10963">
    <property type="entry name" value="GLYCOSYL HYDROLASE-RELATED"/>
    <property type="match status" value="1"/>
</dbReference>
<dbReference type="Proteomes" id="UP001597441">
    <property type="component" value="Unassembled WGS sequence"/>
</dbReference>
<dbReference type="SUPFAM" id="SSF49899">
    <property type="entry name" value="Concanavalin A-like lectins/glucanases"/>
    <property type="match status" value="1"/>
</dbReference>
<dbReference type="PROSITE" id="PS51762">
    <property type="entry name" value="GH16_2"/>
    <property type="match status" value="1"/>
</dbReference>